<comment type="caution">
    <text evidence="2">The sequence shown here is derived from an EMBL/GenBank/DDBJ whole genome shotgun (WGS) entry which is preliminary data.</text>
</comment>
<feature type="region of interest" description="Disordered" evidence="1">
    <location>
        <begin position="14"/>
        <end position="92"/>
    </location>
</feature>
<dbReference type="AlphaFoldDB" id="A0A812PGG9"/>
<evidence type="ECO:0000313" key="2">
    <source>
        <dbReference type="EMBL" id="CAE7342310.1"/>
    </source>
</evidence>
<proteinExistence type="predicted"/>
<dbReference type="Proteomes" id="UP000649617">
    <property type="component" value="Unassembled WGS sequence"/>
</dbReference>
<keyword evidence="3" id="KW-1185">Reference proteome</keyword>
<evidence type="ECO:0000256" key="1">
    <source>
        <dbReference type="SAM" id="MobiDB-lite"/>
    </source>
</evidence>
<feature type="compositionally biased region" description="Acidic residues" evidence="1">
    <location>
        <begin position="40"/>
        <end position="49"/>
    </location>
</feature>
<sequence length="119" mass="13375">MVRWRDLLRSATENGLVVQGHSEPPAASPVPNGTDGGESLPEEPEDDDLPALVSHELDDIPRDQAYSERRDDQLVQEEPYARTEPGRKDCLEDVPCEDDEVVEEVAEEEEEESELVFDD</sequence>
<protein>
    <submittedName>
        <fullName evidence="2">AGBL4 protein</fullName>
    </submittedName>
</protein>
<name>A0A812PGG9_SYMPI</name>
<reference evidence="2" key="1">
    <citation type="submission" date="2021-02" db="EMBL/GenBank/DDBJ databases">
        <authorList>
            <person name="Dougan E. K."/>
            <person name="Rhodes N."/>
            <person name="Thang M."/>
            <person name="Chan C."/>
        </authorList>
    </citation>
    <scope>NUCLEOTIDE SEQUENCE</scope>
</reference>
<dbReference type="EMBL" id="CAJNIZ010013046">
    <property type="protein sequence ID" value="CAE7342310.1"/>
    <property type="molecule type" value="Genomic_DNA"/>
</dbReference>
<feature type="compositionally biased region" description="Basic and acidic residues" evidence="1">
    <location>
        <begin position="55"/>
        <end position="91"/>
    </location>
</feature>
<organism evidence="2 3">
    <name type="scientific">Symbiodinium pilosum</name>
    <name type="common">Dinoflagellate</name>
    <dbReference type="NCBI Taxonomy" id="2952"/>
    <lineage>
        <taxon>Eukaryota</taxon>
        <taxon>Sar</taxon>
        <taxon>Alveolata</taxon>
        <taxon>Dinophyceae</taxon>
        <taxon>Suessiales</taxon>
        <taxon>Symbiodiniaceae</taxon>
        <taxon>Symbiodinium</taxon>
    </lineage>
</organism>
<feature type="non-terminal residue" evidence="2">
    <location>
        <position position="119"/>
    </location>
</feature>
<accession>A0A812PGG9</accession>
<gene>
    <name evidence="2" type="primary">AGBL4</name>
    <name evidence="2" type="ORF">SPIL2461_LOCUS8087</name>
</gene>
<evidence type="ECO:0000313" key="3">
    <source>
        <dbReference type="Proteomes" id="UP000649617"/>
    </source>
</evidence>